<name>A0AAW1UX84_9CUCU</name>
<reference evidence="1 2" key="1">
    <citation type="submission" date="2023-03" db="EMBL/GenBank/DDBJ databases">
        <title>Genome insight into feeding habits of ladybird beetles.</title>
        <authorList>
            <person name="Li H.-S."/>
            <person name="Huang Y.-H."/>
            <person name="Pang H."/>
        </authorList>
    </citation>
    <scope>NUCLEOTIDE SEQUENCE [LARGE SCALE GENOMIC DNA]</scope>
    <source>
        <strain evidence="1">SYSU_2023b</strain>
        <tissue evidence="1">Whole body</tissue>
    </source>
</reference>
<dbReference type="AlphaFoldDB" id="A0AAW1UX84"/>
<dbReference type="Proteomes" id="UP001431783">
    <property type="component" value="Unassembled WGS sequence"/>
</dbReference>
<gene>
    <name evidence="1" type="ORF">WA026_000333</name>
</gene>
<comment type="caution">
    <text evidence="1">The sequence shown here is derived from an EMBL/GenBank/DDBJ whole genome shotgun (WGS) entry which is preliminary data.</text>
</comment>
<evidence type="ECO:0000313" key="2">
    <source>
        <dbReference type="Proteomes" id="UP001431783"/>
    </source>
</evidence>
<evidence type="ECO:0000313" key="1">
    <source>
        <dbReference type="EMBL" id="KAK9888056.1"/>
    </source>
</evidence>
<sequence length="179" mass="20482">MQSWPRCTTRVRSLQSSVFECLGFIGKKGNTCLLLDVIPIIQMRNACFTFHSAAAPPTGKLANLDSPCLHQFVNRLSTELAQYPFNLFATDIIPTELRLFPVTVAAGGAFPPETAEGWQLCYYISERGSKKTINFSRQMKRLNPRWQHRRSKNRPSFTQSYNLREFDGTIYMIPLQEDL</sequence>
<accession>A0AAW1UX84</accession>
<organism evidence="1 2">
    <name type="scientific">Henosepilachna vigintioctopunctata</name>
    <dbReference type="NCBI Taxonomy" id="420089"/>
    <lineage>
        <taxon>Eukaryota</taxon>
        <taxon>Metazoa</taxon>
        <taxon>Ecdysozoa</taxon>
        <taxon>Arthropoda</taxon>
        <taxon>Hexapoda</taxon>
        <taxon>Insecta</taxon>
        <taxon>Pterygota</taxon>
        <taxon>Neoptera</taxon>
        <taxon>Endopterygota</taxon>
        <taxon>Coleoptera</taxon>
        <taxon>Polyphaga</taxon>
        <taxon>Cucujiformia</taxon>
        <taxon>Coccinelloidea</taxon>
        <taxon>Coccinellidae</taxon>
        <taxon>Epilachninae</taxon>
        <taxon>Epilachnini</taxon>
        <taxon>Henosepilachna</taxon>
    </lineage>
</organism>
<dbReference type="EMBL" id="JARQZJ010000121">
    <property type="protein sequence ID" value="KAK9888056.1"/>
    <property type="molecule type" value="Genomic_DNA"/>
</dbReference>
<protein>
    <submittedName>
        <fullName evidence="1">Uncharacterized protein</fullName>
    </submittedName>
</protein>
<keyword evidence="2" id="KW-1185">Reference proteome</keyword>
<proteinExistence type="predicted"/>